<dbReference type="InterPro" id="IPR037191">
    <property type="entry name" value="VPS9_dom_sf"/>
</dbReference>
<dbReference type="EMBL" id="JAPFFF010000008">
    <property type="protein sequence ID" value="KAK8884007.1"/>
    <property type="molecule type" value="Genomic_DNA"/>
</dbReference>
<feature type="compositionally biased region" description="Basic and acidic residues" evidence="1">
    <location>
        <begin position="578"/>
        <end position="589"/>
    </location>
</feature>
<dbReference type="InterPro" id="IPR003123">
    <property type="entry name" value="VPS9"/>
</dbReference>
<dbReference type="SUPFAM" id="SSF109993">
    <property type="entry name" value="VPS9 domain"/>
    <property type="match status" value="1"/>
</dbReference>
<evidence type="ECO:0000256" key="1">
    <source>
        <dbReference type="SAM" id="MobiDB-lite"/>
    </source>
</evidence>
<name>A0ABR2JZ85_9EUKA</name>
<evidence type="ECO:0000313" key="3">
    <source>
        <dbReference type="EMBL" id="KAK8884007.1"/>
    </source>
</evidence>
<protein>
    <recommendedName>
        <fullName evidence="2">VPS9 domain-containing protein</fullName>
    </recommendedName>
</protein>
<dbReference type="Proteomes" id="UP001470230">
    <property type="component" value="Unassembled WGS sequence"/>
</dbReference>
<sequence>MNQRSIKSYHEECIEIETTQKYQLTEIAANRKTLLKKAKSTQEYRCLTSLRSGYCLRMTLQSVKSFVQLSFIRPEGFFVNDQFVHTLGLLKTDVNSFINSIYTNFTEMPKIFAKIQTDSLMEQVPFLPSNMKPCDFLACSTLPSLFCHCWSIELRHAYIDFLLEISKQLPPSFFPKFREHWLFECFKNYIHGSNIHQFLTLSIGEMILRLVRQDSNRGTQQIVIYAMEMIKRMKDNISTFPKDVRLLLKKFSDLAPNKEEKIYRIEILFIDCILVPAISLPKAYCVLPPSYQIDMSPNGPMKTLNQLALLLRMILHVDKIPSRFPMPQNEIDLVKAIPLADFLNELVNVDENKIDNDGPRIAQLISLLQTEHMNLMFTMSDVCLLAKYLVFDKPSPSQNKIMLSDFFTSDTDANLDFFRFEFQKCEVFGFKKPEIAPNFVEKPNSSSQFTDASHSLFKFLTVAKEHDEDEEKTLIRDLNSSVRRRKRLPTKSNSTSSALNSNNANNGTPIDNFSSSKFNSSVDVLNKIPIESNVQKSEASSEKLLNSYSNLPNEDGNNASSNEAPNISIPPIYSNDENIQKGKTGEDGITRNNENNTENVNTENFVDNNTVNIREANNNEDIPESSSNENIIESNSNENIAENNTENNAEKDLIENISENNNAENTPESVLNENVNNDNLLKDTANNENNANENSANEVVDNEIKNEVSNNADTNISNKIENQNEANTNLAPNTSNNHNLQYINYYKRITKLRKDYTTNIYLSNLTKKLDEVGQNNFNKILECLDDEIRRNREYLDRNDEILANIARMFEQLDAEVDLYQQKAELSYPIIYSSLLQLFLESDKGIETLADEKLNEMMVKKSSFHEFYSSSILKLKSFITPIAEYALQGVASHFHTWLMQKMTLDDFIEANNLNDTLTEKIDKQLIERICVEPAPPKLSKIFSSNQLFDFVMMELREAEVVEIPLEAVNYISSAINLIQRMFDLAIGGAPQADEMTPLFNYSLMSSGMNRMVSFEKYLEHFLYELPQNEIKLLNDNTSIALTHFINHVSSLTEFVDKCT</sequence>
<feature type="domain" description="VPS9" evidence="2">
    <location>
        <begin position="918"/>
        <end position="1058"/>
    </location>
</feature>
<proteinExistence type="predicted"/>
<feature type="compositionally biased region" description="Low complexity" evidence="1">
    <location>
        <begin position="592"/>
        <end position="602"/>
    </location>
</feature>
<organism evidence="3 4">
    <name type="scientific">Tritrichomonas musculus</name>
    <dbReference type="NCBI Taxonomy" id="1915356"/>
    <lineage>
        <taxon>Eukaryota</taxon>
        <taxon>Metamonada</taxon>
        <taxon>Parabasalia</taxon>
        <taxon>Tritrichomonadida</taxon>
        <taxon>Tritrichomonadidae</taxon>
        <taxon>Tritrichomonas</taxon>
    </lineage>
</organism>
<comment type="caution">
    <text evidence="3">The sequence shown here is derived from an EMBL/GenBank/DDBJ whole genome shotgun (WGS) entry which is preliminary data.</text>
</comment>
<keyword evidence="4" id="KW-1185">Reference proteome</keyword>
<feature type="compositionally biased region" description="Polar residues" evidence="1">
    <location>
        <begin position="547"/>
        <end position="565"/>
    </location>
</feature>
<dbReference type="PROSITE" id="PS51205">
    <property type="entry name" value="VPS9"/>
    <property type="match status" value="1"/>
</dbReference>
<feature type="compositionally biased region" description="Low complexity" evidence="1">
    <location>
        <begin position="686"/>
        <end position="698"/>
    </location>
</feature>
<feature type="region of interest" description="Disordered" evidence="1">
    <location>
        <begin position="470"/>
        <end position="512"/>
    </location>
</feature>
<feature type="region of interest" description="Disordered" evidence="1">
    <location>
        <begin position="547"/>
        <end position="602"/>
    </location>
</feature>
<gene>
    <name evidence="3" type="ORF">M9Y10_043110</name>
</gene>
<accession>A0ABR2JZ85</accession>
<feature type="compositionally biased region" description="Low complexity" evidence="1">
    <location>
        <begin position="492"/>
        <end position="506"/>
    </location>
</feature>
<evidence type="ECO:0000259" key="2">
    <source>
        <dbReference type="PROSITE" id="PS51205"/>
    </source>
</evidence>
<feature type="region of interest" description="Disordered" evidence="1">
    <location>
        <begin position="679"/>
        <end position="699"/>
    </location>
</feature>
<evidence type="ECO:0000313" key="4">
    <source>
        <dbReference type="Proteomes" id="UP001470230"/>
    </source>
</evidence>
<reference evidence="3 4" key="1">
    <citation type="submission" date="2024-04" db="EMBL/GenBank/DDBJ databases">
        <title>Tritrichomonas musculus Genome.</title>
        <authorList>
            <person name="Alves-Ferreira E."/>
            <person name="Grigg M."/>
            <person name="Lorenzi H."/>
            <person name="Galac M."/>
        </authorList>
    </citation>
    <scope>NUCLEOTIDE SEQUENCE [LARGE SCALE GENOMIC DNA]</scope>
    <source>
        <strain evidence="3 4">EAF2021</strain>
    </source>
</reference>